<evidence type="ECO:0000313" key="5">
    <source>
        <dbReference type="EMBL" id="SLM33810.1"/>
    </source>
</evidence>
<evidence type="ECO:0000313" key="6">
    <source>
        <dbReference type="Proteomes" id="UP000192927"/>
    </source>
</evidence>
<feature type="compositionally biased region" description="Polar residues" evidence="3">
    <location>
        <begin position="968"/>
        <end position="983"/>
    </location>
</feature>
<dbReference type="Pfam" id="PF25440">
    <property type="entry name" value="Beta-prop_RIC1_2nd"/>
    <property type="match status" value="1"/>
</dbReference>
<name>A0A1W5CSP3_9LECA</name>
<dbReference type="GO" id="GO:0034066">
    <property type="term" value="C:Ric1-Rgp1 guanyl-nucleotide exchange factor complex"/>
    <property type="evidence" value="ECO:0007669"/>
    <property type="project" value="InterPro"/>
</dbReference>
<evidence type="ECO:0000256" key="1">
    <source>
        <dbReference type="ARBA" id="ARBA00004370"/>
    </source>
</evidence>
<dbReference type="PANTHER" id="PTHR22746:SF10">
    <property type="entry name" value="GUANINE NUCLEOTIDE EXCHANGE FACTOR SUBUNIT RIC1"/>
    <property type="match status" value="1"/>
</dbReference>
<keyword evidence="6" id="KW-1185">Reference proteome</keyword>
<dbReference type="EMBL" id="FWEW01000128">
    <property type="protein sequence ID" value="SLM33810.1"/>
    <property type="molecule type" value="Genomic_DNA"/>
</dbReference>
<dbReference type="InterPro" id="IPR009771">
    <property type="entry name" value="RIC1_C"/>
</dbReference>
<dbReference type="Proteomes" id="UP000192927">
    <property type="component" value="Unassembled WGS sequence"/>
</dbReference>
<evidence type="ECO:0000259" key="4">
    <source>
        <dbReference type="Pfam" id="PF07064"/>
    </source>
</evidence>
<evidence type="ECO:0000256" key="3">
    <source>
        <dbReference type="SAM" id="MobiDB-lite"/>
    </source>
</evidence>
<feature type="region of interest" description="Disordered" evidence="3">
    <location>
        <begin position="968"/>
        <end position="1006"/>
    </location>
</feature>
<keyword evidence="2" id="KW-0472">Membrane</keyword>
<dbReference type="InterPro" id="IPR036322">
    <property type="entry name" value="WD40_repeat_dom_sf"/>
</dbReference>
<dbReference type="GO" id="GO:0042147">
    <property type="term" value="P:retrograde transport, endosome to Golgi"/>
    <property type="evidence" value="ECO:0007669"/>
    <property type="project" value="TreeGrafter"/>
</dbReference>
<evidence type="ECO:0000256" key="2">
    <source>
        <dbReference type="ARBA" id="ARBA00023136"/>
    </source>
</evidence>
<dbReference type="GO" id="GO:0006886">
    <property type="term" value="P:intracellular protein transport"/>
    <property type="evidence" value="ECO:0007669"/>
    <property type="project" value="InterPro"/>
</dbReference>
<comment type="subcellular location">
    <subcellularLocation>
        <location evidence="1">Membrane</location>
    </subcellularLocation>
</comment>
<dbReference type="GO" id="GO:0000139">
    <property type="term" value="C:Golgi membrane"/>
    <property type="evidence" value="ECO:0007669"/>
    <property type="project" value="TreeGrafter"/>
</dbReference>
<dbReference type="Gene3D" id="2.130.10.10">
    <property type="entry name" value="YVTN repeat-like/Quinoprotein amine dehydrogenase"/>
    <property type="match status" value="1"/>
</dbReference>
<protein>
    <submittedName>
        <fullName evidence="5">WD40/YVTN repeat-like-containing domain</fullName>
    </submittedName>
</protein>
<reference evidence="6" key="1">
    <citation type="submission" date="2017-03" db="EMBL/GenBank/DDBJ databases">
        <authorList>
            <person name="Sharma R."/>
            <person name="Thines M."/>
        </authorList>
    </citation>
    <scope>NUCLEOTIDE SEQUENCE [LARGE SCALE GENOMIC DNA]</scope>
</reference>
<organism evidence="5 6">
    <name type="scientific">Lasallia pustulata</name>
    <dbReference type="NCBI Taxonomy" id="136370"/>
    <lineage>
        <taxon>Eukaryota</taxon>
        <taxon>Fungi</taxon>
        <taxon>Dikarya</taxon>
        <taxon>Ascomycota</taxon>
        <taxon>Pezizomycotina</taxon>
        <taxon>Lecanoromycetes</taxon>
        <taxon>OSLEUM clade</taxon>
        <taxon>Umbilicariomycetidae</taxon>
        <taxon>Umbilicariales</taxon>
        <taxon>Umbilicariaceae</taxon>
        <taxon>Lasallia</taxon>
    </lineage>
</organism>
<dbReference type="PANTHER" id="PTHR22746">
    <property type="entry name" value="RAB6A-GEF COMPLEX PARTNER PROTEIN 1"/>
    <property type="match status" value="1"/>
</dbReference>
<accession>A0A1W5CSP3</accession>
<dbReference type="AlphaFoldDB" id="A0A1W5CSP3"/>
<dbReference type="SUPFAM" id="SSF50978">
    <property type="entry name" value="WD40 repeat-like"/>
    <property type="match status" value="1"/>
</dbReference>
<feature type="region of interest" description="Disordered" evidence="3">
    <location>
        <begin position="1"/>
        <end position="36"/>
    </location>
</feature>
<dbReference type="Pfam" id="PF07064">
    <property type="entry name" value="RIC1"/>
    <property type="match status" value="1"/>
</dbReference>
<sequence length="1006" mass="111266">MYWPLGPPRIYAATKSKRKRPRDEGTGGAPDDANDEDAATLLGHRVSRSGQMFATITATTLTVWQTSPAVALASIKRSPQQLRQYGPNVAVLLRPDASIAVVQTSLGFLVTYSITIDPEARVFQQQLRQGTTRRQSIGGRFQHEEERAGFRDVNIRFRMVIKVDAGISKTLALDEELVVATEKPAAVQCIRWSPDSTGSQTSTELLSRMPWIAKKTGVVNMIYDRAMSLTVWITSDGGAYAVQRVSGMPKEPDASKRLFRGYGFHTPSNDGETATAAAINARFSLLAVGCSNGEILVYTARDYVGSIPLSHKLQPPASLSTTGKITSLSYSPDGYCLFGGYERGWTMWSAYGKPGGSSFTSDRATCGINGEGWLAGVLDVSWLSGGLELLIMGQNDDRIWMLDMARSAVTGCYSTANISRTLLQSSSSLMVYRGYDLPDLTTITADSSLWHHVQIPAAYLSSQGPIRSSVISSDGRYVAVAGRRGLAHYSVNSGRWKTFDDSNAEDAFTIRGGMCWYQHVLIAAVETNEHHELRLYSRERDLNDASLVHGERLASPIVLISHTGEDSLLIYTYENILYHYMITATADAVTLVQVGQIAFHGIVRAPLRVRAVSWILPDHQLYDGDPSQDVKHASVIFLVDAKLVLLQPSASEDGGLKYDMRIIANCVEYYALMRDQNPLIRSSRSPIAGSPPHESRVDGLQYSQSLKDSLWFFEGDRVQCWTDVQDVCRSAAMGLGRELPSLVSIGIDFYPTSILLGKGIVLGVETELVQRRDAHFAFFRFAARTQLFLPPILGHHLSQFDSSAALNLSHQYSNLSYFPHALEILLHSILDEEVDREPRSEEALLPTVLSFLSSFPEYLDILVQCTRKTEVRSWRTLFAHLPPPQDLFEESLQKGLLKTAGGYLLVLHTFEELDSSSDQAVRLLRKAKQAEDWELCKELARFLMALDYSGGILREALEKMTISSPSQTLDDVAATTNGVQSQESSRSRSRSPRDLAASNEGRDYFS</sequence>
<dbReference type="GO" id="GO:0005829">
    <property type="term" value="C:cytosol"/>
    <property type="evidence" value="ECO:0007669"/>
    <property type="project" value="TreeGrafter"/>
</dbReference>
<feature type="domain" description="RIC1 C-terminal alpha solenoid region" evidence="4">
    <location>
        <begin position="791"/>
        <end position="960"/>
    </location>
</feature>
<dbReference type="InterPro" id="IPR040096">
    <property type="entry name" value="Ric1"/>
</dbReference>
<dbReference type="InterPro" id="IPR015943">
    <property type="entry name" value="WD40/YVTN_repeat-like_dom_sf"/>
</dbReference>
<proteinExistence type="predicted"/>